<keyword evidence="2" id="KW-1185">Reference proteome</keyword>
<dbReference type="RefSeq" id="XP_070868704.1">
    <property type="nucleotide sequence ID" value="XM_071008404.1"/>
</dbReference>
<organism evidence="1 2">
    <name type="scientific">Remersonia thermophila</name>
    <dbReference type="NCBI Taxonomy" id="72144"/>
    <lineage>
        <taxon>Eukaryota</taxon>
        <taxon>Fungi</taxon>
        <taxon>Dikarya</taxon>
        <taxon>Ascomycota</taxon>
        <taxon>Pezizomycotina</taxon>
        <taxon>Sordariomycetes</taxon>
        <taxon>Sordariomycetidae</taxon>
        <taxon>Sordariales</taxon>
        <taxon>Sordariales incertae sedis</taxon>
        <taxon>Remersonia</taxon>
    </lineage>
</organism>
<dbReference type="Proteomes" id="UP001600064">
    <property type="component" value="Unassembled WGS sequence"/>
</dbReference>
<name>A0ABR4DI28_9PEZI</name>
<dbReference type="EMBL" id="JAZGUE010000002">
    <property type="protein sequence ID" value="KAL2269980.1"/>
    <property type="molecule type" value="Genomic_DNA"/>
</dbReference>
<protein>
    <submittedName>
        <fullName evidence="1">Uncharacterized protein</fullName>
    </submittedName>
</protein>
<reference evidence="1 2" key="1">
    <citation type="journal article" date="2024" name="Commun. Biol.">
        <title>Comparative genomic analysis of thermophilic fungi reveals convergent evolutionary adaptations and gene losses.</title>
        <authorList>
            <person name="Steindorff A.S."/>
            <person name="Aguilar-Pontes M.V."/>
            <person name="Robinson A.J."/>
            <person name="Andreopoulos B."/>
            <person name="LaButti K."/>
            <person name="Kuo A."/>
            <person name="Mondo S."/>
            <person name="Riley R."/>
            <person name="Otillar R."/>
            <person name="Haridas S."/>
            <person name="Lipzen A."/>
            <person name="Grimwood J."/>
            <person name="Schmutz J."/>
            <person name="Clum A."/>
            <person name="Reid I.D."/>
            <person name="Moisan M.C."/>
            <person name="Butler G."/>
            <person name="Nguyen T.T.M."/>
            <person name="Dewar K."/>
            <person name="Conant G."/>
            <person name="Drula E."/>
            <person name="Henrissat B."/>
            <person name="Hansel C."/>
            <person name="Singer S."/>
            <person name="Hutchinson M.I."/>
            <person name="de Vries R.P."/>
            <person name="Natvig D.O."/>
            <person name="Powell A.J."/>
            <person name="Tsang A."/>
            <person name="Grigoriev I.V."/>
        </authorList>
    </citation>
    <scope>NUCLEOTIDE SEQUENCE [LARGE SCALE GENOMIC DNA]</scope>
    <source>
        <strain evidence="1 2">ATCC 22073</strain>
    </source>
</reference>
<dbReference type="GeneID" id="98123048"/>
<accession>A0ABR4DI28</accession>
<proteinExistence type="predicted"/>
<gene>
    <name evidence="1" type="ORF">VTJ83DRAFT_2164</name>
</gene>
<evidence type="ECO:0000313" key="2">
    <source>
        <dbReference type="Proteomes" id="UP001600064"/>
    </source>
</evidence>
<evidence type="ECO:0000313" key="1">
    <source>
        <dbReference type="EMBL" id="KAL2269980.1"/>
    </source>
</evidence>
<comment type="caution">
    <text evidence="1">The sequence shown here is derived from an EMBL/GenBank/DDBJ whole genome shotgun (WGS) entry which is preliminary data.</text>
</comment>
<sequence>MRGGTDRFLLALRMGKRSAMGSESCLERRMDAALQLWYATEAPSTNVWPEKQRSLGCKTSRLPYVPILWRRVQGQNTKCMIVPFQPGMARDPGRGPEERICMILHNHPWQRQQ</sequence>